<protein>
    <recommendedName>
        <fullName evidence="5">polynucleotide adenylyltransferase</fullName>
        <ecNumber evidence="5">2.7.7.19</ecNumber>
    </recommendedName>
</protein>
<comment type="cofactor">
    <cofactor evidence="1">
        <name>Mn(2+)</name>
        <dbReference type="ChEBI" id="CHEBI:29035"/>
    </cofactor>
</comment>
<evidence type="ECO:0000256" key="5">
    <source>
        <dbReference type="ARBA" id="ARBA00012388"/>
    </source>
</evidence>
<comment type="cofactor">
    <cofactor evidence="2">
        <name>Mg(2+)</name>
        <dbReference type="ChEBI" id="CHEBI:18420"/>
    </cofactor>
</comment>
<dbReference type="InterPro" id="IPR054708">
    <property type="entry name" value="MTPAP-like_central"/>
</dbReference>
<evidence type="ECO:0000256" key="3">
    <source>
        <dbReference type="ARBA" id="ARBA00004496"/>
    </source>
</evidence>
<evidence type="ECO:0000259" key="11">
    <source>
        <dbReference type="Pfam" id="PF22600"/>
    </source>
</evidence>
<keyword evidence="13" id="KW-1185">Reference proteome</keyword>
<proteinExistence type="inferred from homology"/>
<dbReference type="Gene3D" id="1.10.1410.10">
    <property type="match status" value="1"/>
</dbReference>
<feature type="domain" description="PAP-associated" evidence="10">
    <location>
        <begin position="447"/>
        <end position="507"/>
    </location>
</feature>
<accession>A0A4P9Z651</accession>
<evidence type="ECO:0000256" key="4">
    <source>
        <dbReference type="ARBA" id="ARBA00008593"/>
    </source>
</evidence>
<dbReference type="Proteomes" id="UP000278143">
    <property type="component" value="Unassembled WGS sequence"/>
</dbReference>
<dbReference type="PANTHER" id="PTHR12271">
    <property type="entry name" value="POLY A POLYMERASE CID PAP -RELATED"/>
    <property type="match status" value="1"/>
</dbReference>
<evidence type="ECO:0000256" key="7">
    <source>
        <dbReference type="ARBA" id="ARBA00022679"/>
    </source>
</evidence>
<reference evidence="13" key="1">
    <citation type="journal article" date="2018" name="Nat. Microbiol.">
        <title>Leveraging single-cell genomics to expand the fungal tree of life.</title>
        <authorList>
            <person name="Ahrendt S.R."/>
            <person name="Quandt C.A."/>
            <person name="Ciobanu D."/>
            <person name="Clum A."/>
            <person name="Salamov A."/>
            <person name="Andreopoulos B."/>
            <person name="Cheng J.F."/>
            <person name="Woyke T."/>
            <person name="Pelin A."/>
            <person name="Henrissat B."/>
            <person name="Reynolds N.K."/>
            <person name="Benny G.L."/>
            <person name="Smith M.E."/>
            <person name="James T.Y."/>
            <person name="Grigoriev I.V."/>
        </authorList>
    </citation>
    <scope>NUCLEOTIDE SEQUENCE [LARGE SCALE GENOMIC DNA]</scope>
    <source>
        <strain evidence="13">Benny S71-1</strain>
    </source>
</reference>
<dbReference type="GO" id="GO:0005737">
    <property type="term" value="C:cytoplasm"/>
    <property type="evidence" value="ECO:0007669"/>
    <property type="project" value="UniProtKB-SubCell"/>
</dbReference>
<dbReference type="SUPFAM" id="SSF81631">
    <property type="entry name" value="PAP/OAS1 substrate-binding domain"/>
    <property type="match status" value="1"/>
</dbReference>
<keyword evidence="8" id="KW-0479">Metal-binding</keyword>
<name>A0A4P9Z651_9FUNG</name>
<dbReference type="EMBL" id="KZ989181">
    <property type="protein sequence ID" value="RKP27602.1"/>
    <property type="molecule type" value="Genomic_DNA"/>
</dbReference>
<evidence type="ECO:0000256" key="1">
    <source>
        <dbReference type="ARBA" id="ARBA00001936"/>
    </source>
</evidence>
<dbReference type="Gene3D" id="3.30.460.10">
    <property type="entry name" value="Beta Polymerase, domain 2"/>
    <property type="match status" value="1"/>
</dbReference>
<dbReference type="CDD" id="cd05402">
    <property type="entry name" value="NT_PAP_TUTase"/>
    <property type="match status" value="1"/>
</dbReference>
<dbReference type="EC" id="2.7.7.19" evidence="5"/>
<evidence type="ECO:0000256" key="8">
    <source>
        <dbReference type="ARBA" id="ARBA00022723"/>
    </source>
</evidence>
<dbReference type="Pfam" id="PF22600">
    <property type="entry name" value="MTPAP-like_central"/>
    <property type="match status" value="1"/>
</dbReference>
<comment type="subcellular location">
    <subcellularLocation>
        <location evidence="3">Cytoplasm</location>
    </subcellularLocation>
</comment>
<dbReference type="InterPro" id="IPR043519">
    <property type="entry name" value="NT_sf"/>
</dbReference>
<dbReference type="OrthoDB" id="2274644at2759"/>
<feature type="domain" description="Poly(A) RNA polymerase mitochondrial-like central palm" evidence="11">
    <location>
        <begin position="175"/>
        <end position="331"/>
    </location>
</feature>
<evidence type="ECO:0000313" key="13">
    <source>
        <dbReference type="Proteomes" id="UP000278143"/>
    </source>
</evidence>
<keyword evidence="9" id="KW-0460">Magnesium</keyword>
<evidence type="ECO:0000256" key="6">
    <source>
        <dbReference type="ARBA" id="ARBA00022490"/>
    </source>
</evidence>
<dbReference type="GO" id="GO:0010605">
    <property type="term" value="P:negative regulation of macromolecule metabolic process"/>
    <property type="evidence" value="ECO:0007669"/>
    <property type="project" value="UniProtKB-ARBA"/>
</dbReference>
<keyword evidence="7" id="KW-0808">Transferase</keyword>
<evidence type="ECO:0000313" key="12">
    <source>
        <dbReference type="EMBL" id="RKP27602.1"/>
    </source>
</evidence>
<dbReference type="SUPFAM" id="SSF81301">
    <property type="entry name" value="Nucleotidyltransferase"/>
    <property type="match status" value="1"/>
</dbReference>
<keyword evidence="6" id="KW-0963">Cytoplasm</keyword>
<dbReference type="GO" id="GO:0031123">
    <property type="term" value="P:RNA 3'-end processing"/>
    <property type="evidence" value="ECO:0007669"/>
    <property type="project" value="TreeGrafter"/>
</dbReference>
<dbReference type="PANTHER" id="PTHR12271:SF40">
    <property type="entry name" value="POLY(A) RNA POLYMERASE GLD2"/>
    <property type="match status" value="1"/>
</dbReference>
<comment type="similarity">
    <text evidence="4">Belongs to the DNA polymerase type-B-like family.</text>
</comment>
<gene>
    <name evidence="12" type="ORF">SYNPS1DRAFT_26756</name>
</gene>
<dbReference type="InterPro" id="IPR002058">
    <property type="entry name" value="PAP_assoc"/>
</dbReference>
<organism evidence="12 13">
    <name type="scientific">Syncephalis pseudoplumigaleata</name>
    <dbReference type="NCBI Taxonomy" id="1712513"/>
    <lineage>
        <taxon>Eukaryota</taxon>
        <taxon>Fungi</taxon>
        <taxon>Fungi incertae sedis</taxon>
        <taxon>Zoopagomycota</taxon>
        <taxon>Zoopagomycotina</taxon>
        <taxon>Zoopagomycetes</taxon>
        <taxon>Zoopagales</taxon>
        <taxon>Piptocephalidaceae</taxon>
        <taxon>Syncephalis</taxon>
    </lineage>
</organism>
<dbReference type="GO" id="GO:1990817">
    <property type="term" value="F:poly(A) RNA polymerase activity"/>
    <property type="evidence" value="ECO:0007669"/>
    <property type="project" value="UniProtKB-EC"/>
</dbReference>
<evidence type="ECO:0000259" key="10">
    <source>
        <dbReference type="Pfam" id="PF03828"/>
    </source>
</evidence>
<dbReference type="AlphaFoldDB" id="A0A4P9Z651"/>
<evidence type="ECO:0000256" key="2">
    <source>
        <dbReference type="ARBA" id="ARBA00001946"/>
    </source>
</evidence>
<dbReference type="GO" id="GO:0046872">
    <property type="term" value="F:metal ion binding"/>
    <property type="evidence" value="ECO:0007669"/>
    <property type="project" value="UniProtKB-KW"/>
</dbReference>
<evidence type="ECO:0000256" key="9">
    <source>
        <dbReference type="ARBA" id="ARBA00022842"/>
    </source>
</evidence>
<sequence length="564" mass="64454">MAPRFPNPRDVRNAVQRRETLQQRWEKDALLLLAVFDAMRKYGTDECKLTKLSKTIRTDPHTRQLVPSTGLSRWLKKPQWHPFIRLIYEPVEVKASGEGDVSEETKQPPPLCIVQWTGKVPDVAFLDRIEQGAMDPCEEEYSAVNPEVQLYAPDVHVTPEEARTMALVPPLDAAISDSIHALNEKLAISTERKKKNQKRRAQLEQILGRTSLTNVQLHLFGSSANGLNSETSDLDLCITSDEIDVLLKEYAGKRTRSKGKSKDGKKDPLVDIIYRVANMLKRHNMRNVVAIPWARVPVIKFEHPLDGQPMDIAIANWVALRNTKLFYTYTQIDSRVRPLLKTIKYWASRRVISDAAQNGNTINSYTHVLLMLHYLQRERVIPPLQRLCCGEYPSSEAWQQAIDAPYSNTAMRNCIICKQRLPTHIVDGYETYFYDRPIFTPSPNKASIATLLAGFLRYYAFEFDYARLCVSVRWGAAVWRDETAWPIFDRASPNKGQALCVEDPFVLERNTAVSAQSWTIDGIRWEYERALRALLSGRGLDGMCVPWQPWAIVDYADVHLFPDA</sequence>
<dbReference type="Pfam" id="PF03828">
    <property type="entry name" value="PAP_assoc"/>
    <property type="match status" value="1"/>
</dbReference>